<feature type="transmembrane region" description="Helical" evidence="6">
    <location>
        <begin position="124"/>
        <end position="141"/>
    </location>
</feature>
<keyword evidence="8" id="KW-1185">Reference proteome</keyword>
<proteinExistence type="predicted"/>
<keyword evidence="3 6" id="KW-0812">Transmembrane</keyword>
<keyword evidence="5 6" id="KW-0472">Membrane</keyword>
<evidence type="ECO:0000256" key="4">
    <source>
        <dbReference type="ARBA" id="ARBA00022989"/>
    </source>
</evidence>
<dbReference type="GO" id="GO:0005886">
    <property type="term" value="C:plasma membrane"/>
    <property type="evidence" value="ECO:0007669"/>
    <property type="project" value="UniProtKB-SubCell"/>
</dbReference>
<dbReference type="Proteomes" id="UP000254869">
    <property type="component" value="Unassembled WGS sequence"/>
</dbReference>
<evidence type="ECO:0000256" key="2">
    <source>
        <dbReference type="ARBA" id="ARBA00022475"/>
    </source>
</evidence>
<name>A0A370ICG9_9NOCA</name>
<dbReference type="PANTHER" id="PTHR30086:SF20">
    <property type="entry name" value="ARGININE EXPORTER PROTEIN ARGO-RELATED"/>
    <property type="match status" value="1"/>
</dbReference>
<evidence type="ECO:0000256" key="5">
    <source>
        <dbReference type="ARBA" id="ARBA00023136"/>
    </source>
</evidence>
<dbReference type="GO" id="GO:0015171">
    <property type="term" value="F:amino acid transmembrane transporter activity"/>
    <property type="evidence" value="ECO:0007669"/>
    <property type="project" value="TreeGrafter"/>
</dbReference>
<sequence length="208" mass="21782">MSTTQTLGVAGVMLLGAMAPGPDFVIVTRHSLMSGRRAGMACGAGIALGVFVWAALTGVGVAGLLAASAIAFTVVKLIGAVYLLYLGVRALMSARRGDYETATDTTDRPTGLPRAFRQGLLNNLFNPKVAVFFVALLPQFLPATPTGIDALEIGVVTTSVTLAWFMTLAIGIATLRQVFLHTRVRRTIDTVLGALLVGLGVRIALQNN</sequence>
<evidence type="ECO:0000313" key="7">
    <source>
        <dbReference type="EMBL" id="RDI68438.1"/>
    </source>
</evidence>
<comment type="caution">
    <text evidence="7">The sequence shown here is derived from an EMBL/GenBank/DDBJ whole genome shotgun (WGS) entry which is preliminary data.</text>
</comment>
<feature type="transmembrane region" description="Helical" evidence="6">
    <location>
        <begin position="62"/>
        <end position="86"/>
    </location>
</feature>
<feature type="transmembrane region" description="Helical" evidence="6">
    <location>
        <begin position="153"/>
        <end position="175"/>
    </location>
</feature>
<accession>A0A370ICG9</accession>
<dbReference type="PANTHER" id="PTHR30086">
    <property type="entry name" value="ARGININE EXPORTER PROTEIN ARGO"/>
    <property type="match status" value="1"/>
</dbReference>
<feature type="transmembrane region" description="Helical" evidence="6">
    <location>
        <begin position="187"/>
        <end position="205"/>
    </location>
</feature>
<evidence type="ECO:0000256" key="1">
    <source>
        <dbReference type="ARBA" id="ARBA00004651"/>
    </source>
</evidence>
<protein>
    <submittedName>
        <fullName evidence="7">RhtB (Resistance to homoserine/threonine) family protein</fullName>
    </submittedName>
</protein>
<gene>
    <name evidence="7" type="ORF">DFR76_102839</name>
</gene>
<dbReference type="EMBL" id="QQBC01000002">
    <property type="protein sequence ID" value="RDI68438.1"/>
    <property type="molecule type" value="Genomic_DNA"/>
</dbReference>
<dbReference type="Pfam" id="PF01810">
    <property type="entry name" value="LysE"/>
    <property type="match status" value="1"/>
</dbReference>
<feature type="transmembrane region" description="Helical" evidence="6">
    <location>
        <begin position="6"/>
        <end position="26"/>
    </location>
</feature>
<reference evidence="7 8" key="1">
    <citation type="submission" date="2018-07" db="EMBL/GenBank/DDBJ databases">
        <title>Genomic Encyclopedia of Type Strains, Phase IV (KMG-IV): sequencing the most valuable type-strain genomes for metagenomic binning, comparative biology and taxonomic classification.</title>
        <authorList>
            <person name="Goeker M."/>
        </authorList>
    </citation>
    <scope>NUCLEOTIDE SEQUENCE [LARGE SCALE GENOMIC DNA]</scope>
    <source>
        <strain evidence="7 8">DSM 44290</strain>
    </source>
</reference>
<feature type="transmembrane region" description="Helical" evidence="6">
    <location>
        <begin position="38"/>
        <end position="56"/>
    </location>
</feature>
<comment type="subcellular location">
    <subcellularLocation>
        <location evidence="1">Cell membrane</location>
        <topology evidence="1">Multi-pass membrane protein</topology>
    </subcellularLocation>
</comment>
<keyword evidence="2" id="KW-1003">Cell membrane</keyword>
<organism evidence="7 8">
    <name type="scientific">Nocardia pseudobrasiliensis</name>
    <dbReference type="NCBI Taxonomy" id="45979"/>
    <lineage>
        <taxon>Bacteria</taxon>
        <taxon>Bacillati</taxon>
        <taxon>Actinomycetota</taxon>
        <taxon>Actinomycetes</taxon>
        <taxon>Mycobacteriales</taxon>
        <taxon>Nocardiaceae</taxon>
        <taxon>Nocardia</taxon>
    </lineage>
</organism>
<evidence type="ECO:0000256" key="6">
    <source>
        <dbReference type="SAM" id="Phobius"/>
    </source>
</evidence>
<dbReference type="PIRSF" id="PIRSF006324">
    <property type="entry name" value="LeuE"/>
    <property type="match status" value="1"/>
</dbReference>
<dbReference type="InterPro" id="IPR001123">
    <property type="entry name" value="LeuE-type"/>
</dbReference>
<dbReference type="AlphaFoldDB" id="A0A370ICG9"/>
<evidence type="ECO:0000256" key="3">
    <source>
        <dbReference type="ARBA" id="ARBA00022692"/>
    </source>
</evidence>
<evidence type="ECO:0000313" key="8">
    <source>
        <dbReference type="Proteomes" id="UP000254869"/>
    </source>
</evidence>
<keyword evidence="4 6" id="KW-1133">Transmembrane helix</keyword>